<name>A0A6V7UR91_MELEN</name>
<evidence type="ECO:0000256" key="1">
    <source>
        <dbReference type="SAM" id="SignalP"/>
    </source>
</evidence>
<evidence type="ECO:0000313" key="3">
    <source>
        <dbReference type="Proteomes" id="UP000580250"/>
    </source>
</evidence>
<organism evidence="2 3">
    <name type="scientific">Meloidogyne enterolobii</name>
    <name type="common">Root-knot nematode worm</name>
    <name type="synonym">Meloidogyne mayaguensis</name>
    <dbReference type="NCBI Taxonomy" id="390850"/>
    <lineage>
        <taxon>Eukaryota</taxon>
        <taxon>Metazoa</taxon>
        <taxon>Ecdysozoa</taxon>
        <taxon>Nematoda</taxon>
        <taxon>Chromadorea</taxon>
        <taxon>Rhabditida</taxon>
        <taxon>Tylenchina</taxon>
        <taxon>Tylenchomorpha</taxon>
        <taxon>Tylenchoidea</taxon>
        <taxon>Meloidogynidae</taxon>
        <taxon>Meloidogyninae</taxon>
        <taxon>Meloidogyne</taxon>
    </lineage>
</organism>
<feature type="chain" id="PRO_5028322960" evidence="1">
    <location>
        <begin position="19"/>
        <end position="247"/>
    </location>
</feature>
<evidence type="ECO:0000313" key="2">
    <source>
        <dbReference type="EMBL" id="CAD2163826.1"/>
    </source>
</evidence>
<dbReference type="EMBL" id="CAJEWN010000100">
    <property type="protein sequence ID" value="CAD2163826.1"/>
    <property type="molecule type" value="Genomic_DNA"/>
</dbReference>
<gene>
    <name evidence="2" type="ORF">MENT_LOCUS16226</name>
</gene>
<comment type="caution">
    <text evidence="2">The sequence shown here is derived from an EMBL/GenBank/DDBJ whole genome shotgun (WGS) entry which is preliminary data.</text>
</comment>
<protein>
    <submittedName>
        <fullName evidence="2">Uncharacterized protein</fullName>
    </submittedName>
</protein>
<keyword evidence="1" id="KW-0732">Signal</keyword>
<sequence length="247" mass="28296">MRLKTALLLTLYFVGVFCRHGNGKAKLRKDGSAADGSAGKIGANIEKENNKIFVGLGKQVEQIEKKIVERANDLTKKDTEKIETMLNYVKDMIQGSVGNMNQKLSEVKVMAIGIYTQFWEGYNSLDIQDIKGDINSENYLYNILNKLVKCLEDGIVDGNTFSHAYIIWEYFIETSSSNVYKITKEENKRKFTIVYQNQTSFSIYRICSINYPRSINYPLQREVETIITLGTHKFSTHMFPIYHVPIS</sequence>
<dbReference type="AlphaFoldDB" id="A0A6V7UR91"/>
<accession>A0A6V7UR91</accession>
<proteinExistence type="predicted"/>
<reference evidence="2 3" key="1">
    <citation type="submission" date="2020-08" db="EMBL/GenBank/DDBJ databases">
        <authorList>
            <person name="Koutsovoulos G."/>
            <person name="Danchin GJ E."/>
        </authorList>
    </citation>
    <scope>NUCLEOTIDE SEQUENCE [LARGE SCALE GENOMIC DNA]</scope>
</reference>
<dbReference type="Proteomes" id="UP000580250">
    <property type="component" value="Unassembled WGS sequence"/>
</dbReference>
<feature type="signal peptide" evidence="1">
    <location>
        <begin position="1"/>
        <end position="18"/>
    </location>
</feature>